<proteinExistence type="predicted"/>
<keyword evidence="4" id="KW-0472">Membrane</keyword>
<dbReference type="Proteomes" id="UP000515465">
    <property type="component" value="Chromosome"/>
</dbReference>
<dbReference type="SUPFAM" id="SSF53474">
    <property type="entry name" value="alpha/beta-Hydrolases"/>
    <property type="match status" value="2"/>
</dbReference>
<dbReference type="Pfam" id="PF10503">
    <property type="entry name" value="Esterase_PHB"/>
    <property type="match status" value="1"/>
</dbReference>
<sequence length="388" mass="41269">MRNISDTIARLSAMRGRPAFSQPGHLDSLSDLAAFGSNPGALRARFYLPENLPRGAALVVVLHGCTQTAAGYDHGSGWSRLAAEEGFAVLFPEQQRANNANLCFNWFVPEDVTRDRGEVLSIRQMIEAMVTKHGLDRRRVFITGLSAGGAMAAAMLATYPDVFAGGAIIAGLAYGSASTIPEAFDRMRGHGGPSQSELQRRLAQASPHQGSWPKISIWQGTADHTVAPSNADSLVAQWQSVHRVGASPVRKETVDGQTRQVWCDADGREVIEKYTIAGMGHGTPLKTGGDGGLGHAAPFMLEVGISSTRRMAAFWDLASRDAPRGAKPKAAAANPTAGTDLRPYIAPEKSRPARVEPAEQPRPDGSRASATGIGKTIEDALRAAGLMR</sequence>
<dbReference type="EMBL" id="CP050296">
    <property type="protein sequence ID" value="QND56159.1"/>
    <property type="molecule type" value="Genomic_DNA"/>
</dbReference>
<keyword evidence="4" id="KW-0812">Transmembrane</keyword>
<dbReference type="InterPro" id="IPR010126">
    <property type="entry name" value="Esterase_phb"/>
</dbReference>
<feature type="region of interest" description="Disordered" evidence="3">
    <location>
        <begin position="322"/>
        <end position="375"/>
    </location>
</feature>
<dbReference type="InterPro" id="IPR050955">
    <property type="entry name" value="Plant_Biomass_Hydrol_Est"/>
</dbReference>
<evidence type="ECO:0000313" key="6">
    <source>
        <dbReference type="Proteomes" id="UP000515465"/>
    </source>
</evidence>
<evidence type="ECO:0000256" key="2">
    <source>
        <dbReference type="ARBA" id="ARBA00022801"/>
    </source>
</evidence>
<keyword evidence="4" id="KW-1133">Transmembrane helix</keyword>
<dbReference type="PANTHER" id="PTHR43037:SF1">
    <property type="entry name" value="BLL1128 PROTEIN"/>
    <property type="match status" value="1"/>
</dbReference>
<dbReference type="AlphaFoldDB" id="A0A7G6SNS7"/>
<accession>A0A7G6SNS7</accession>
<feature type="compositionally biased region" description="Basic and acidic residues" evidence="3">
    <location>
        <begin position="348"/>
        <end position="365"/>
    </location>
</feature>
<protein>
    <submittedName>
        <fullName evidence="5">PHB depolymerase family esterase</fullName>
    </submittedName>
</protein>
<dbReference type="InterPro" id="IPR029058">
    <property type="entry name" value="AB_hydrolase_fold"/>
</dbReference>
<dbReference type="NCBIfam" id="TIGR01840">
    <property type="entry name" value="esterase_phb"/>
    <property type="match status" value="1"/>
</dbReference>
<reference evidence="6" key="1">
    <citation type="journal article" date="2020" name="Mol. Plant Microbe">
        <title>Rhizobial microsymbionts of the narrowly endemic Oxytropis species growing in Kamchatka are characterized by significant genetic diversity and possess a set of genes that are associated with T3SS and T6SS secretion systems and can affect the development of symbiosis.</title>
        <authorList>
            <person name="Safronova V."/>
            <person name="Guro P."/>
            <person name="Sazanova A."/>
            <person name="Kuznetsova I."/>
            <person name="Belimov A."/>
            <person name="Yakubov V."/>
            <person name="Chirak E."/>
            <person name="Afonin A."/>
            <person name="Gogolev Y."/>
            <person name="Andronov E."/>
            <person name="Tikhonovich I."/>
        </authorList>
    </citation>
    <scope>NUCLEOTIDE SEQUENCE [LARGE SCALE GENOMIC DNA]</scope>
    <source>
        <strain evidence="6">583</strain>
    </source>
</reference>
<feature type="compositionally biased region" description="Low complexity" evidence="3">
    <location>
        <begin position="328"/>
        <end position="340"/>
    </location>
</feature>
<evidence type="ECO:0000256" key="1">
    <source>
        <dbReference type="ARBA" id="ARBA00022729"/>
    </source>
</evidence>
<dbReference type="Gene3D" id="3.40.50.1820">
    <property type="entry name" value="alpha/beta hydrolase"/>
    <property type="match status" value="1"/>
</dbReference>
<feature type="transmembrane region" description="Helical" evidence="4">
    <location>
        <begin position="139"/>
        <end position="156"/>
    </location>
</feature>
<feature type="region of interest" description="Disordered" evidence="3">
    <location>
        <begin position="187"/>
        <end position="214"/>
    </location>
</feature>
<dbReference type="GO" id="GO:0016787">
    <property type="term" value="F:hydrolase activity"/>
    <property type="evidence" value="ECO:0007669"/>
    <property type="project" value="UniProtKB-KW"/>
</dbReference>
<keyword evidence="2" id="KW-0378">Hydrolase</keyword>
<gene>
    <name evidence="5" type="ORF">HB778_05565</name>
</gene>
<evidence type="ECO:0000256" key="3">
    <source>
        <dbReference type="SAM" id="MobiDB-lite"/>
    </source>
</evidence>
<evidence type="ECO:0000256" key="4">
    <source>
        <dbReference type="SAM" id="Phobius"/>
    </source>
</evidence>
<name>A0A7G6SNS7_9HYPH</name>
<organism evidence="5 6">
    <name type="scientific">Mesorhizobium huakuii</name>
    <dbReference type="NCBI Taxonomy" id="28104"/>
    <lineage>
        <taxon>Bacteria</taxon>
        <taxon>Pseudomonadati</taxon>
        <taxon>Pseudomonadota</taxon>
        <taxon>Alphaproteobacteria</taxon>
        <taxon>Hyphomicrobiales</taxon>
        <taxon>Phyllobacteriaceae</taxon>
        <taxon>Mesorhizobium</taxon>
    </lineage>
</organism>
<keyword evidence="1" id="KW-0732">Signal</keyword>
<dbReference type="RefSeq" id="WP_183462156.1">
    <property type="nucleotide sequence ID" value="NZ_CP050296.1"/>
</dbReference>
<dbReference type="GO" id="GO:0005576">
    <property type="term" value="C:extracellular region"/>
    <property type="evidence" value="ECO:0007669"/>
    <property type="project" value="InterPro"/>
</dbReference>
<dbReference type="PANTHER" id="PTHR43037">
    <property type="entry name" value="UNNAMED PRODUCT-RELATED"/>
    <property type="match status" value="1"/>
</dbReference>
<evidence type="ECO:0000313" key="5">
    <source>
        <dbReference type="EMBL" id="QND56159.1"/>
    </source>
</evidence>